<accession>G8YN73</accession>
<dbReference type="InterPro" id="IPR009038">
    <property type="entry name" value="GOLD_dom"/>
</dbReference>
<evidence type="ECO:0000256" key="5">
    <source>
        <dbReference type="ARBA" id="ARBA00022989"/>
    </source>
</evidence>
<dbReference type="SMART" id="SM01190">
    <property type="entry name" value="EMP24_GP25L"/>
    <property type="match status" value="1"/>
</dbReference>
<dbReference type="Proteomes" id="UP000005222">
    <property type="component" value="Chromosome E"/>
</dbReference>
<evidence type="ECO:0000256" key="8">
    <source>
        <dbReference type="SAM" id="Coils"/>
    </source>
</evidence>
<feature type="signal peptide" evidence="9">
    <location>
        <begin position="1"/>
        <end position="27"/>
    </location>
</feature>
<dbReference type="Pfam" id="PF01105">
    <property type="entry name" value="EMP24_GP25L"/>
    <property type="match status" value="1"/>
</dbReference>
<dbReference type="PROSITE" id="PS50866">
    <property type="entry name" value="GOLD"/>
    <property type="match status" value="1"/>
</dbReference>
<name>G8YN73_PICSO</name>
<protein>
    <submittedName>
        <fullName evidence="11">Piso0_001451 protein</fullName>
    </submittedName>
</protein>
<dbReference type="PANTHER" id="PTHR22811">
    <property type="entry name" value="TRANSMEMBRANE EMP24 DOMAIN-CONTAINING PROTEIN"/>
    <property type="match status" value="1"/>
</dbReference>
<keyword evidence="6" id="KW-0472">Membrane</keyword>
<evidence type="ECO:0000256" key="2">
    <source>
        <dbReference type="ARBA" id="ARBA00007104"/>
    </source>
</evidence>
<comment type="similarity">
    <text evidence="2 7">Belongs to the EMP24/GP25L family.</text>
</comment>
<keyword evidence="8" id="KW-0175">Coiled coil</keyword>
<proteinExistence type="inferred from homology"/>
<dbReference type="InterPro" id="IPR015720">
    <property type="entry name" value="Emp24-like"/>
</dbReference>
<reference evidence="11 12" key="1">
    <citation type="journal article" date="2012" name="G3 (Bethesda)">
        <title>Pichia sorbitophila, an interspecies yeast hybrid reveals early steps of genome resolution following polyploidization.</title>
        <authorList>
            <person name="Leh Louis V."/>
            <person name="Despons L."/>
            <person name="Friedrich A."/>
            <person name="Martin T."/>
            <person name="Durrens P."/>
            <person name="Casaregola S."/>
            <person name="Neuveglise C."/>
            <person name="Fairhead C."/>
            <person name="Marck C."/>
            <person name="Cruz J.A."/>
            <person name="Straub M.L."/>
            <person name="Kugler V."/>
            <person name="Sacerdot C."/>
            <person name="Uzunov Z."/>
            <person name="Thierry A."/>
            <person name="Weiss S."/>
            <person name="Bleykasten C."/>
            <person name="De Montigny J."/>
            <person name="Jacques N."/>
            <person name="Jung P."/>
            <person name="Lemaire M."/>
            <person name="Mallet S."/>
            <person name="Morel G."/>
            <person name="Richard G.F."/>
            <person name="Sarkar A."/>
            <person name="Savel G."/>
            <person name="Schacherer J."/>
            <person name="Seret M.L."/>
            <person name="Talla E."/>
            <person name="Samson G."/>
            <person name="Jubin C."/>
            <person name="Poulain J."/>
            <person name="Vacherie B."/>
            <person name="Barbe V."/>
            <person name="Pelletier E."/>
            <person name="Sherman D.J."/>
            <person name="Westhof E."/>
            <person name="Weissenbach J."/>
            <person name="Baret P.V."/>
            <person name="Wincker P."/>
            <person name="Gaillardin C."/>
            <person name="Dujon B."/>
            <person name="Souciet J.L."/>
        </authorList>
    </citation>
    <scope>NUCLEOTIDE SEQUENCE [LARGE SCALE GENOMIC DNA]</scope>
    <source>
        <strain evidence="12">ATCC MYA-4447 / BCRC 22081 / CBS 7064 / NBRC 10061 / NRRL Y-12695</strain>
    </source>
</reference>
<organism evidence="11 12">
    <name type="scientific">Pichia sorbitophila (strain ATCC MYA-4447 / BCRC 22081 / CBS 7064 / NBRC 10061 / NRRL Y-12695)</name>
    <name type="common">Hybrid yeast</name>
    <dbReference type="NCBI Taxonomy" id="559304"/>
    <lineage>
        <taxon>Eukaryota</taxon>
        <taxon>Fungi</taxon>
        <taxon>Dikarya</taxon>
        <taxon>Ascomycota</taxon>
        <taxon>Saccharomycotina</taxon>
        <taxon>Pichiomycetes</taxon>
        <taxon>Debaryomycetaceae</taxon>
        <taxon>Millerozyma</taxon>
    </lineage>
</organism>
<evidence type="ECO:0000256" key="7">
    <source>
        <dbReference type="RuleBase" id="RU003827"/>
    </source>
</evidence>
<evidence type="ECO:0000313" key="11">
    <source>
        <dbReference type="EMBL" id="CCE79391.1"/>
    </source>
</evidence>
<dbReference type="InParanoid" id="G8YN73"/>
<keyword evidence="4 9" id="KW-0732">Signal</keyword>
<evidence type="ECO:0000256" key="1">
    <source>
        <dbReference type="ARBA" id="ARBA00004479"/>
    </source>
</evidence>
<keyword evidence="3 7" id="KW-0812">Transmembrane</keyword>
<sequence>MRINKFFISFLHITLSLLVSFPTATYGIFHFYMSHGEKRCFNKELVRGSLFIGRYKVELYDDSSEQYFAPNKRTDVGVIVDVEEKFFLGHKVVHQKGSASGQFVFNTLQPGNHEICFTPRSFRTRKWYQLGRSDPADNRVVNFNTARLSLDFLIGDSNVISSSSSDQFRSLIESVNKLNDKLTDVRREQQFIKKKEESFRDLSERTCEHVVRWSLVQLSALFITCIYQLFSLHRYFTKVKKD</sequence>
<evidence type="ECO:0000256" key="4">
    <source>
        <dbReference type="ARBA" id="ARBA00022729"/>
    </source>
</evidence>
<keyword evidence="5" id="KW-1133">Transmembrane helix</keyword>
<evidence type="ECO:0000256" key="3">
    <source>
        <dbReference type="ARBA" id="ARBA00022692"/>
    </source>
</evidence>
<dbReference type="GO" id="GO:0016020">
    <property type="term" value="C:membrane"/>
    <property type="evidence" value="ECO:0007669"/>
    <property type="project" value="UniProtKB-SubCell"/>
</dbReference>
<dbReference type="OrthoDB" id="3427at2759"/>
<feature type="coiled-coil region" evidence="8">
    <location>
        <begin position="168"/>
        <end position="195"/>
    </location>
</feature>
<evidence type="ECO:0000256" key="9">
    <source>
        <dbReference type="SAM" id="SignalP"/>
    </source>
</evidence>
<gene>
    <name evidence="11" type="primary">Piso0_001451</name>
    <name evidence="11" type="ORF">GNLVRS01_PISO0E05372g</name>
</gene>
<evidence type="ECO:0000256" key="6">
    <source>
        <dbReference type="ARBA" id="ARBA00023136"/>
    </source>
</evidence>
<feature type="domain" description="GOLD" evidence="10">
    <location>
        <begin position="38"/>
        <end position="154"/>
    </location>
</feature>
<dbReference type="HOGENOM" id="CLU_066963_2_1_1"/>
<dbReference type="EMBL" id="FO082055">
    <property type="protein sequence ID" value="CCE79391.1"/>
    <property type="molecule type" value="Genomic_DNA"/>
</dbReference>
<dbReference type="FunCoup" id="G8YN73">
    <property type="interactions" value="831"/>
</dbReference>
<dbReference type="STRING" id="559304.G8YN73"/>
<evidence type="ECO:0000313" key="12">
    <source>
        <dbReference type="Proteomes" id="UP000005222"/>
    </source>
</evidence>
<dbReference type="eggNOG" id="KOG1690">
    <property type="taxonomic scope" value="Eukaryota"/>
</dbReference>
<feature type="chain" id="PRO_5003519202" evidence="9">
    <location>
        <begin position="28"/>
        <end position="242"/>
    </location>
</feature>
<keyword evidence="12" id="KW-1185">Reference proteome</keyword>
<comment type="subcellular location">
    <subcellularLocation>
        <location evidence="1 7">Membrane</location>
        <topology evidence="1 7">Single-pass type I membrane protein</topology>
    </subcellularLocation>
</comment>
<evidence type="ECO:0000259" key="10">
    <source>
        <dbReference type="PROSITE" id="PS50866"/>
    </source>
</evidence>
<dbReference type="AlphaFoldDB" id="G8YN73"/>
<dbReference type="OMA" id="AEREEKC"/>